<dbReference type="Gene3D" id="3.40.710.10">
    <property type="entry name" value="DD-peptidase/beta-lactamase superfamily"/>
    <property type="match status" value="1"/>
</dbReference>
<keyword evidence="1" id="KW-0732">Signal</keyword>
<evidence type="ECO:0000313" key="4">
    <source>
        <dbReference type="Proteomes" id="UP000295741"/>
    </source>
</evidence>
<feature type="chain" id="PRO_5020187152" evidence="1">
    <location>
        <begin position="24"/>
        <end position="433"/>
    </location>
</feature>
<dbReference type="InterPro" id="IPR012338">
    <property type="entry name" value="Beta-lactam/transpept-like"/>
</dbReference>
<dbReference type="InterPro" id="IPR050491">
    <property type="entry name" value="AmpC-like"/>
</dbReference>
<feature type="signal peptide" evidence="1">
    <location>
        <begin position="1"/>
        <end position="23"/>
    </location>
</feature>
<protein>
    <submittedName>
        <fullName evidence="3">CubicO group peptidase (Beta-lactamase class C family)</fullName>
    </submittedName>
</protein>
<dbReference type="SUPFAM" id="SSF56601">
    <property type="entry name" value="beta-lactamase/transpeptidase-like"/>
    <property type="match status" value="1"/>
</dbReference>
<dbReference type="PANTHER" id="PTHR46825:SF9">
    <property type="entry name" value="BETA-LACTAMASE-RELATED DOMAIN-CONTAINING PROTEIN"/>
    <property type="match status" value="1"/>
</dbReference>
<evidence type="ECO:0000259" key="2">
    <source>
        <dbReference type="Pfam" id="PF00144"/>
    </source>
</evidence>
<proteinExistence type="predicted"/>
<evidence type="ECO:0000313" key="3">
    <source>
        <dbReference type="EMBL" id="TDO28881.1"/>
    </source>
</evidence>
<sequence>MKQLLMVITLAAALQSSSQTKQAAMDSMVNSYYRMNRFNGVVLVTKGNKVLLNKAYGTANKRKQTQLSTESIFQIYSITKPFTSTLVLMLAQKNQLNLDDTLSKYFNFPSADKIIIRQLLSHTSGLYEFTRDSNHGEPDSISFINYIKTKPLDFTPGSSWSYSNSGYWMLGLIIEKITGMSYEKAVEKMIFEPLKMKHSGFYFSKLEDVNKTAGYWNIFDSSMTESEVYGGRSAYAAGAIYSTAGDLLLFHRALQSGKLLSPESLQDAYTIIKANYGLGWILSDFDNKHLVYHSGGAAGYRTNMLRIPSEDICIIVLANTESTSAQKLTDKLLLITLNKPYFIPGTVPEQTDSLQVYTGIFKASEFDIVVSIEKGDLVAEIKDRGKTILYRRKPGVYYADELDTDFIFGYDESGKIVSLTFSKGSQKIEAKKK</sequence>
<dbReference type="PANTHER" id="PTHR46825">
    <property type="entry name" value="D-ALANYL-D-ALANINE-CARBOXYPEPTIDASE/ENDOPEPTIDASE AMPH"/>
    <property type="match status" value="1"/>
</dbReference>
<evidence type="ECO:0000256" key="1">
    <source>
        <dbReference type="SAM" id="SignalP"/>
    </source>
</evidence>
<dbReference type="Pfam" id="PF00144">
    <property type="entry name" value="Beta-lactamase"/>
    <property type="match status" value="1"/>
</dbReference>
<gene>
    <name evidence="3" type="ORF">BC659_0963</name>
</gene>
<reference evidence="3 4" key="1">
    <citation type="submission" date="2019-03" db="EMBL/GenBank/DDBJ databases">
        <title>Genomic Encyclopedia of Archaeal and Bacterial Type Strains, Phase II (KMG-II): from individual species to whole genera.</title>
        <authorList>
            <person name="Goeker M."/>
        </authorList>
    </citation>
    <scope>NUCLEOTIDE SEQUENCE [LARGE SCALE GENOMIC DNA]</scope>
    <source>
        <strain evidence="3 4">DSM 28323</strain>
    </source>
</reference>
<comment type="caution">
    <text evidence="3">The sequence shown here is derived from an EMBL/GenBank/DDBJ whole genome shotgun (WGS) entry which is preliminary data.</text>
</comment>
<dbReference type="OrthoDB" id="9793489at2"/>
<dbReference type="AlphaFoldDB" id="A0A4R6J281"/>
<feature type="domain" description="Beta-lactamase-related" evidence="2">
    <location>
        <begin position="38"/>
        <end position="329"/>
    </location>
</feature>
<dbReference type="RefSeq" id="WP_133473497.1">
    <property type="nucleotide sequence ID" value="NZ_SNWP01000010.1"/>
</dbReference>
<name>A0A4R6J281_9BACT</name>
<accession>A0A4R6J281</accession>
<dbReference type="InterPro" id="IPR001466">
    <property type="entry name" value="Beta-lactam-related"/>
</dbReference>
<organism evidence="3 4">
    <name type="scientific">Sediminibacterium goheungense</name>
    <dbReference type="NCBI Taxonomy" id="1086393"/>
    <lineage>
        <taxon>Bacteria</taxon>
        <taxon>Pseudomonadati</taxon>
        <taxon>Bacteroidota</taxon>
        <taxon>Chitinophagia</taxon>
        <taxon>Chitinophagales</taxon>
        <taxon>Chitinophagaceae</taxon>
        <taxon>Sediminibacterium</taxon>
    </lineage>
</organism>
<dbReference type="Proteomes" id="UP000295741">
    <property type="component" value="Unassembled WGS sequence"/>
</dbReference>
<keyword evidence="4" id="KW-1185">Reference proteome</keyword>
<dbReference type="EMBL" id="SNWP01000010">
    <property type="protein sequence ID" value="TDO28881.1"/>
    <property type="molecule type" value="Genomic_DNA"/>
</dbReference>